<sequence length="270" mass="29097">MDNSCFVKLLFVLALAFAFTCAASGQEDSLAYLRPSGSELRIEAAGYGITLGNKDAAVQKPASRKSGSPARVSTSFGIASLDIGFNILDNPACYGPWAGIDDFLDLSTGKSVRIGWDLAAVRVALDRRARLLFSTGIRLAFDNYAFSRPYTLTMDDNGSLMPLKLEQIVKKSKFTATYAGIPVKLSVRLAENVCLSGYVTGEILLKSYSKYKKPKVKEELSGFSLWKVTAGGSLTFYKVGIFCDCGIIPLFEGGTGSDVRTVTVGIRLGM</sequence>
<dbReference type="AlphaFoldDB" id="A0A9D9EL21"/>
<dbReference type="EMBL" id="JADIMQ010000094">
    <property type="protein sequence ID" value="MBO8448928.1"/>
    <property type="molecule type" value="Genomic_DNA"/>
</dbReference>
<reference evidence="2" key="1">
    <citation type="submission" date="2020-10" db="EMBL/GenBank/DDBJ databases">
        <authorList>
            <person name="Gilroy R."/>
        </authorList>
    </citation>
    <scope>NUCLEOTIDE SEQUENCE</scope>
    <source>
        <strain evidence="2">20514</strain>
    </source>
</reference>
<evidence type="ECO:0000256" key="1">
    <source>
        <dbReference type="SAM" id="SignalP"/>
    </source>
</evidence>
<evidence type="ECO:0000313" key="2">
    <source>
        <dbReference type="EMBL" id="MBO8448928.1"/>
    </source>
</evidence>
<evidence type="ECO:0000313" key="3">
    <source>
        <dbReference type="Proteomes" id="UP000810252"/>
    </source>
</evidence>
<proteinExistence type="predicted"/>
<protein>
    <recommendedName>
        <fullName evidence="4">Outer membrane protein beta-barrel domain-containing protein</fullName>
    </recommendedName>
</protein>
<comment type="caution">
    <text evidence="2">The sequence shown here is derived from an EMBL/GenBank/DDBJ whole genome shotgun (WGS) entry which is preliminary data.</text>
</comment>
<feature type="signal peptide" evidence="1">
    <location>
        <begin position="1"/>
        <end position="22"/>
    </location>
</feature>
<reference evidence="2" key="2">
    <citation type="journal article" date="2021" name="PeerJ">
        <title>Extensive microbial diversity within the chicken gut microbiome revealed by metagenomics and culture.</title>
        <authorList>
            <person name="Gilroy R."/>
            <person name="Ravi A."/>
            <person name="Getino M."/>
            <person name="Pursley I."/>
            <person name="Horton D.L."/>
            <person name="Alikhan N.F."/>
            <person name="Baker D."/>
            <person name="Gharbi K."/>
            <person name="Hall N."/>
            <person name="Watson M."/>
            <person name="Adriaenssens E.M."/>
            <person name="Foster-Nyarko E."/>
            <person name="Jarju S."/>
            <person name="Secka A."/>
            <person name="Antonio M."/>
            <person name="Oren A."/>
            <person name="Chaudhuri R.R."/>
            <person name="La Ragione R."/>
            <person name="Hildebrand F."/>
            <person name="Pallen M.J."/>
        </authorList>
    </citation>
    <scope>NUCLEOTIDE SEQUENCE</scope>
    <source>
        <strain evidence="2">20514</strain>
    </source>
</reference>
<accession>A0A9D9EL21</accession>
<name>A0A9D9EL21_9BACT</name>
<evidence type="ECO:0008006" key="4">
    <source>
        <dbReference type="Google" id="ProtNLM"/>
    </source>
</evidence>
<gene>
    <name evidence="2" type="ORF">IAC29_06625</name>
</gene>
<feature type="chain" id="PRO_5038385648" description="Outer membrane protein beta-barrel domain-containing protein" evidence="1">
    <location>
        <begin position="23"/>
        <end position="270"/>
    </location>
</feature>
<organism evidence="2 3">
    <name type="scientific">Candidatus Cryptobacteroides merdigallinarum</name>
    <dbReference type="NCBI Taxonomy" id="2840770"/>
    <lineage>
        <taxon>Bacteria</taxon>
        <taxon>Pseudomonadati</taxon>
        <taxon>Bacteroidota</taxon>
        <taxon>Bacteroidia</taxon>
        <taxon>Bacteroidales</taxon>
        <taxon>Candidatus Cryptobacteroides</taxon>
    </lineage>
</organism>
<dbReference type="Proteomes" id="UP000810252">
    <property type="component" value="Unassembled WGS sequence"/>
</dbReference>
<keyword evidence="1" id="KW-0732">Signal</keyword>